<sequence>MVALRVTASLHSIAFAINLVRCRPAQRPPCVAFASFSSGRASSGQASPLQRQLVLYMKPELCLYEGLKEKLQAVLSHGWSHSLYSIQLERSLFDM</sequence>
<evidence type="ECO:0000313" key="2">
    <source>
        <dbReference type="Proteomes" id="UP000829196"/>
    </source>
</evidence>
<keyword evidence="2" id="KW-1185">Reference proteome</keyword>
<proteinExistence type="predicted"/>
<accession>A0A8T3BE23</accession>
<protein>
    <submittedName>
        <fullName evidence="1">Uncharacterized protein</fullName>
    </submittedName>
</protein>
<gene>
    <name evidence="1" type="ORF">KFK09_011114</name>
</gene>
<evidence type="ECO:0000313" key="1">
    <source>
        <dbReference type="EMBL" id="KAI0510510.1"/>
    </source>
</evidence>
<dbReference type="EMBL" id="JAGYWB010000009">
    <property type="protein sequence ID" value="KAI0510510.1"/>
    <property type="molecule type" value="Genomic_DNA"/>
</dbReference>
<comment type="caution">
    <text evidence="1">The sequence shown here is derived from an EMBL/GenBank/DDBJ whole genome shotgun (WGS) entry which is preliminary data.</text>
</comment>
<name>A0A8T3BE23_DENNO</name>
<dbReference type="AlphaFoldDB" id="A0A8T3BE23"/>
<organism evidence="1 2">
    <name type="scientific">Dendrobium nobile</name>
    <name type="common">Orchid</name>
    <dbReference type="NCBI Taxonomy" id="94219"/>
    <lineage>
        <taxon>Eukaryota</taxon>
        <taxon>Viridiplantae</taxon>
        <taxon>Streptophyta</taxon>
        <taxon>Embryophyta</taxon>
        <taxon>Tracheophyta</taxon>
        <taxon>Spermatophyta</taxon>
        <taxon>Magnoliopsida</taxon>
        <taxon>Liliopsida</taxon>
        <taxon>Asparagales</taxon>
        <taxon>Orchidaceae</taxon>
        <taxon>Epidendroideae</taxon>
        <taxon>Malaxideae</taxon>
        <taxon>Dendrobiinae</taxon>
        <taxon>Dendrobium</taxon>
    </lineage>
</organism>
<reference evidence="1" key="1">
    <citation type="journal article" date="2022" name="Front. Genet.">
        <title>Chromosome-Scale Assembly of the Dendrobium nobile Genome Provides Insights Into the Molecular Mechanism of the Biosynthesis of the Medicinal Active Ingredient of Dendrobium.</title>
        <authorList>
            <person name="Xu Q."/>
            <person name="Niu S.-C."/>
            <person name="Li K.-L."/>
            <person name="Zheng P.-J."/>
            <person name="Zhang X.-J."/>
            <person name="Jia Y."/>
            <person name="Liu Y."/>
            <person name="Niu Y.-X."/>
            <person name="Yu L.-H."/>
            <person name="Chen D.-F."/>
            <person name="Zhang G.-Q."/>
        </authorList>
    </citation>
    <scope>NUCLEOTIDE SEQUENCE</scope>
    <source>
        <tissue evidence="1">Leaf</tissue>
    </source>
</reference>
<dbReference type="Proteomes" id="UP000829196">
    <property type="component" value="Unassembled WGS sequence"/>
</dbReference>